<sequence length="476" mass="54096">MGFPNGFLWGGATAANQCEGAYNEGGRGLANVDVIPHGEARWAVMAGERKMLDFEDGYYYPAQQAIDMYHHYKEDIALFAEMGFKTYRLSIGWSRIFPNGDDAEPNEEGLAFYEDLFRECKKHGIEPLVTITHFDCPIHLIKEYGGWRNRRLIDFYKNLVTVLFTRYKGLVRYWLTFNEINMILHLPFMGAGLVFEEGEDREAVEYLAAHNELVASAWATKIAHEIDPDMMVGCMLAAGTCYPYSCKPADVRRAQESNQQNYFFVDVQSRGYYPAYAKKFLERRGIDVGMTAEDEKILAENTVDFISFSYYNTRCAAAEPQEGAETGAGNAFEGVVNPYIEKSEWGWGIDPLGFRITINDLYDRYQKPLFAVENGLGAKDEPNADGSIDDDYRIDFLRRHIEAMRDAIDEDGVEMLGYTTWGPIDLVSASTGEMSKRYGFIYVDRDDAGNGTLERRRKKSFGWYKKVIATNGEDLA</sequence>
<gene>
    <name evidence="5" type="ORF">QVN40_08030</name>
</gene>
<organism evidence="5 6">
    <name type="scientific">Collinsella ihumii</name>
    <dbReference type="NCBI Taxonomy" id="1720204"/>
    <lineage>
        <taxon>Bacteria</taxon>
        <taxon>Bacillati</taxon>
        <taxon>Actinomycetota</taxon>
        <taxon>Coriobacteriia</taxon>
        <taxon>Coriobacteriales</taxon>
        <taxon>Coriobacteriaceae</taxon>
        <taxon>Collinsella</taxon>
    </lineage>
</organism>
<dbReference type="GO" id="GO:0005829">
    <property type="term" value="C:cytosol"/>
    <property type="evidence" value="ECO:0007669"/>
    <property type="project" value="TreeGrafter"/>
</dbReference>
<dbReference type="RefSeq" id="WP_289827310.1">
    <property type="nucleotide sequence ID" value="NZ_JAUEIR010000006.1"/>
</dbReference>
<dbReference type="GO" id="GO:0008422">
    <property type="term" value="F:beta-glucosidase activity"/>
    <property type="evidence" value="ECO:0007669"/>
    <property type="project" value="TreeGrafter"/>
</dbReference>
<keyword evidence="3" id="KW-0326">Glycosidase</keyword>
<dbReference type="Gene3D" id="3.20.20.80">
    <property type="entry name" value="Glycosidases"/>
    <property type="match status" value="1"/>
</dbReference>
<dbReference type="AlphaFoldDB" id="A0AAW7JXZ3"/>
<evidence type="ECO:0000256" key="4">
    <source>
        <dbReference type="RuleBase" id="RU003690"/>
    </source>
</evidence>
<dbReference type="InterPro" id="IPR001360">
    <property type="entry name" value="Glyco_hydro_1"/>
</dbReference>
<dbReference type="FunFam" id="3.20.20.80:FF:000004">
    <property type="entry name" value="Beta-glucosidase 6-phospho-beta-glucosidase"/>
    <property type="match status" value="1"/>
</dbReference>
<dbReference type="GO" id="GO:0016052">
    <property type="term" value="P:carbohydrate catabolic process"/>
    <property type="evidence" value="ECO:0007669"/>
    <property type="project" value="TreeGrafter"/>
</dbReference>
<keyword evidence="2" id="KW-0378">Hydrolase</keyword>
<comment type="similarity">
    <text evidence="1 4">Belongs to the glycosyl hydrolase 1 family.</text>
</comment>
<dbReference type="PANTHER" id="PTHR10353">
    <property type="entry name" value="GLYCOSYL HYDROLASE"/>
    <property type="match status" value="1"/>
</dbReference>
<protein>
    <submittedName>
        <fullName evidence="5">6-phospho-beta-glucosidase</fullName>
    </submittedName>
</protein>
<proteinExistence type="inferred from homology"/>
<comment type="caution">
    <text evidence="5">The sequence shown here is derived from an EMBL/GenBank/DDBJ whole genome shotgun (WGS) entry which is preliminary data.</text>
</comment>
<evidence type="ECO:0000313" key="5">
    <source>
        <dbReference type="EMBL" id="MDN0069648.1"/>
    </source>
</evidence>
<dbReference type="EMBL" id="JAUEIR010000006">
    <property type="protein sequence ID" value="MDN0069648.1"/>
    <property type="molecule type" value="Genomic_DNA"/>
</dbReference>
<dbReference type="PROSITE" id="PS00653">
    <property type="entry name" value="GLYCOSYL_HYDROL_F1_2"/>
    <property type="match status" value="1"/>
</dbReference>
<evidence type="ECO:0000256" key="3">
    <source>
        <dbReference type="ARBA" id="ARBA00023295"/>
    </source>
</evidence>
<dbReference type="PRINTS" id="PR00131">
    <property type="entry name" value="GLHYDRLASE1"/>
</dbReference>
<name>A0AAW7JXZ3_9ACTN</name>
<dbReference type="InterPro" id="IPR033132">
    <property type="entry name" value="GH_1_N_CS"/>
</dbReference>
<dbReference type="NCBIfam" id="NF007356">
    <property type="entry name" value="PRK09852.1"/>
    <property type="match status" value="1"/>
</dbReference>
<evidence type="ECO:0000256" key="1">
    <source>
        <dbReference type="ARBA" id="ARBA00010838"/>
    </source>
</evidence>
<reference evidence="5" key="2">
    <citation type="submission" date="2023-08" db="EMBL/GenBank/DDBJ databases">
        <title>Identification and characterization of horizontal gene transfer across gut microbiota members of farm animals based on homology search.</title>
        <authorList>
            <person name="Schwarzerova J."/>
            <person name="Nykrynova M."/>
            <person name="Jureckova K."/>
            <person name="Cejkova D."/>
            <person name="Rychlik I."/>
        </authorList>
    </citation>
    <scope>NUCLEOTIDE SEQUENCE</scope>
    <source>
        <strain evidence="5">15_COKtk</strain>
    </source>
</reference>
<dbReference type="SUPFAM" id="SSF51445">
    <property type="entry name" value="(Trans)glycosidases"/>
    <property type="match status" value="1"/>
</dbReference>
<dbReference type="InterPro" id="IPR017853">
    <property type="entry name" value="GH"/>
</dbReference>
<dbReference type="PANTHER" id="PTHR10353:SF122">
    <property type="entry name" value="6-PHOSPHO-BETA-GLUCOSIDASE ASCB-RELATED"/>
    <property type="match status" value="1"/>
</dbReference>
<evidence type="ECO:0000256" key="2">
    <source>
        <dbReference type="ARBA" id="ARBA00022801"/>
    </source>
</evidence>
<accession>A0AAW7JXZ3</accession>
<dbReference type="Pfam" id="PF00232">
    <property type="entry name" value="Glyco_hydro_1"/>
    <property type="match status" value="1"/>
</dbReference>
<dbReference type="NCBIfam" id="NF007158">
    <property type="entry name" value="PRK09593.1"/>
    <property type="match status" value="1"/>
</dbReference>
<dbReference type="Proteomes" id="UP001168505">
    <property type="component" value="Unassembled WGS sequence"/>
</dbReference>
<reference evidence="5" key="1">
    <citation type="submission" date="2023-06" db="EMBL/GenBank/DDBJ databases">
        <authorList>
            <person name="Zeman M."/>
            <person name="Kubasova T."/>
            <person name="Jahodarova E."/>
            <person name="Nykrynova M."/>
            <person name="Rychlik I."/>
        </authorList>
    </citation>
    <scope>NUCLEOTIDE SEQUENCE</scope>
    <source>
        <strain evidence="5">15_COKtk</strain>
    </source>
</reference>
<evidence type="ECO:0000313" key="6">
    <source>
        <dbReference type="Proteomes" id="UP001168505"/>
    </source>
</evidence>